<dbReference type="EMBL" id="QHJS02000008">
    <property type="protein sequence ID" value="RRO24296.1"/>
    <property type="molecule type" value="Genomic_DNA"/>
</dbReference>
<sequence length="42" mass="4772">PLTPFSIGVITSDEWVGICSYAREVPKVNYLTGKVFTQRIER</sequence>
<feature type="non-terminal residue" evidence="1">
    <location>
        <position position="42"/>
    </location>
</feature>
<feature type="non-terminal residue" evidence="1">
    <location>
        <position position="1"/>
    </location>
</feature>
<gene>
    <name evidence="1" type="ORF">DMB84_002405</name>
</gene>
<reference evidence="1 2" key="1">
    <citation type="submission" date="2018-11" db="EMBL/GenBank/DDBJ databases">
        <title>Draft genome sequences of proposed Pectobacterium aquaticum sp. nov. isolated in France from fresh water.</title>
        <authorList>
            <person name="Pedron J."/>
            <person name="Barny M.A."/>
        </authorList>
    </citation>
    <scope>NUCLEOTIDE SEQUENCE [LARGE SCALE GENOMIC DNA]</scope>
    <source>
        <strain evidence="1 2">A127-S21-F16</strain>
    </source>
</reference>
<accession>A0AA93AS77</accession>
<dbReference type="AlphaFoldDB" id="A0AA93AS77"/>
<dbReference type="GO" id="GO:0004803">
    <property type="term" value="F:transposase activity"/>
    <property type="evidence" value="ECO:0007669"/>
    <property type="project" value="InterPro"/>
</dbReference>
<name>A0AA93AS77_9GAMM</name>
<comment type="caution">
    <text evidence="1">The sequence shown here is derived from an EMBL/GenBank/DDBJ whole genome shotgun (WGS) entry which is preliminary data.</text>
</comment>
<evidence type="ECO:0000313" key="1">
    <source>
        <dbReference type="EMBL" id="RRO24296.1"/>
    </source>
</evidence>
<dbReference type="InterPro" id="IPR005063">
    <property type="entry name" value="Transposase_27"/>
</dbReference>
<dbReference type="GO" id="GO:0003677">
    <property type="term" value="F:DNA binding"/>
    <property type="evidence" value="ECO:0007669"/>
    <property type="project" value="InterPro"/>
</dbReference>
<evidence type="ECO:0000313" key="2">
    <source>
        <dbReference type="Proteomes" id="UP000256540"/>
    </source>
</evidence>
<dbReference type="Pfam" id="PF03400">
    <property type="entry name" value="DDE_Tnp_IS1"/>
    <property type="match status" value="1"/>
</dbReference>
<dbReference type="GO" id="GO:0006313">
    <property type="term" value="P:DNA transposition"/>
    <property type="evidence" value="ECO:0007669"/>
    <property type="project" value="InterPro"/>
</dbReference>
<proteinExistence type="predicted"/>
<protein>
    <submittedName>
        <fullName evidence="1">IS1 family transposase</fullName>
    </submittedName>
</protein>
<organism evidence="1 2">
    <name type="scientific">Pectobacterium aquaticum</name>
    <dbReference type="NCBI Taxonomy" id="2204145"/>
    <lineage>
        <taxon>Bacteria</taxon>
        <taxon>Pseudomonadati</taxon>
        <taxon>Pseudomonadota</taxon>
        <taxon>Gammaproteobacteria</taxon>
        <taxon>Enterobacterales</taxon>
        <taxon>Pectobacteriaceae</taxon>
        <taxon>Pectobacterium</taxon>
    </lineage>
</organism>
<dbReference type="Proteomes" id="UP000256540">
    <property type="component" value="Unassembled WGS sequence"/>
</dbReference>